<evidence type="ECO:0000313" key="2">
    <source>
        <dbReference type="Proteomes" id="UP000235564"/>
    </source>
</evidence>
<comment type="caution">
    <text evidence="1">The sequence shown here is derived from an EMBL/GenBank/DDBJ whole genome shotgun (WGS) entry which is preliminary data.</text>
</comment>
<reference evidence="1 2" key="1">
    <citation type="submission" date="2017-09" db="EMBL/GenBank/DDBJ databases">
        <title>Bacterial strain isolated from the female urinary microbiota.</title>
        <authorList>
            <person name="Thomas-White K."/>
            <person name="Kumar N."/>
            <person name="Forster S."/>
            <person name="Putonti C."/>
            <person name="Lawley T."/>
            <person name="Wolfe A.J."/>
        </authorList>
    </citation>
    <scope>NUCLEOTIDE SEQUENCE [LARGE SCALE GENOMIC DNA]</scope>
    <source>
        <strain evidence="1 2">UMB0536</strain>
    </source>
</reference>
<dbReference type="AlphaFoldDB" id="A0A2N6QQ90"/>
<name>A0A2N6QQ90_9BACT</name>
<protein>
    <recommendedName>
        <fullName evidence="3">DUF3876 domain-containing protein</fullName>
    </recommendedName>
</protein>
<dbReference type="EMBL" id="PNGJ01000006">
    <property type="protein sequence ID" value="PMC23862.1"/>
    <property type="molecule type" value="Genomic_DNA"/>
</dbReference>
<organism evidence="1 2">
    <name type="scientific">Hoylesella buccalis</name>
    <dbReference type="NCBI Taxonomy" id="28127"/>
    <lineage>
        <taxon>Bacteria</taxon>
        <taxon>Pseudomonadati</taxon>
        <taxon>Bacteroidota</taxon>
        <taxon>Bacteroidia</taxon>
        <taxon>Bacteroidales</taxon>
        <taxon>Prevotellaceae</taxon>
        <taxon>Hoylesella</taxon>
    </lineage>
</organism>
<evidence type="ECO:0000313" key="1">
    <source>
        <dbReference type="EMBL" id="PMC23862.1"/>
    </source>
</evidence>
<dbReference type="Proteomes" id="UP000235564">
    <property type="component" value="Unassembled WGS sequence"/>
</dbReference>
<evidence type="ECO:0008006" key="3">
    <source>
        <dbReference type="Google" id="ProtNLM"/>
    </source>
</evidence>
<proteinExistence type="predicted"/>
<accession>A0A2N6QQ90</accession>
<sequence length="120" mass="14222">MLFGNKFLIILTCSILFVHCTPKKNHNITISKERLYGEWVLKRGEKQINYPYIVFFDNDSAVFHSRADTIYEFTFFIKKDSLYLVDIYGKKYVNKIMELNDRSVIFEGIADVTKTQVYEK</sequence>
<gene>
    <name evidence="1" type="ORF">CJ231_08135</name>
</gene>